<feature type="disulfide bond" evidence="6">
    <location>
        <begin position="35"/>
        <end position="44"/>
    </location>
</feature>
<keyword evidence="5 6" id="KW-1015">Disulfide bond</keyword>
<dbReference type="CDD" id="cd00081">
    <property type="entry name" value="Hint"/>
    <property type="match status" value="1"/>
</dbReference>
<dbReference type="PROSITE" id="PS50026">
    <property type="entry name" value="EGF_3"/>
    <property type="match status" value="5"/>
</dbReference>
<dbReference type="GO" id="GO:0048731">
    <property type="term" value="P:system development"/>
    <property type="evidence" value="ECO:0007669"/>
    <property type="project" value="UniProtKB-ARBA"/>
</dbReference>
<dbReference type="SMART" id="SM00181">
    <property type="entry name" value="EGF"/>
    <property type="match status" value="6"/>
</dbReference>
<feature type="disulfide bond" evidence="6">
    <location>
        <begin position="157"/>
        <end position="166"/>
    </location>
</feature>
<dbReference type="CDD" id="cd00054">
    <property type="entry name" value="EGF_CA"/>
    <property type="match status" value="2"/>
</dbReference>
<dbReference type="InterPro" id="IPR001657">
    <property type="entry name" value="Hedgehog"/>
</dbReference>
<dbReference type="EMBL" id="REGN01010412">
    <property type="protein sequence ID" value="RMZ99091.1"/>
    <property type="molecule type" value="Genomic_DNA"/>
</dbReference>
<dbReference type="PRINTS" id="PR00632">
    <property type="entry name" value="SONICHHOG"/>
</dbReference>
<feature type="domain" description="EGF-like" evidence="7">
    <location>
        <begin position="207"/>
        <end position="242"/>
    </location>
</feature>
<dbReference type="AlphaFoldDB" id="A0A3M7PJ10"/>
<evidence type="ECO:0000256" key="3">
    <source>
        <dbReference type="ARBA" id="ARBA00022729"/>
    </source>
</evidence>
<dbReference type="OrthoDB" id="5212at2759"/>
<dbReference type="InterPro" id="IPR051022">
    <property type="entry name" value="Notch_Cell-Fate_Det"/>
</dbReference>
<keyword evidence="2 6" id="KW-0245">EGF-like domain</keyword>
<feature type="domain" description="EGF-like" evidence="7">
    <location>
        <begin position="9"/>
        <end position="45"/>
    </location>
</feature>
<dbReference type="InterPro" id="IPR006141">
    <property type="entry name" value="Intein_N"/>
</dbReference>
<dbReference type="Pfam" id="PF01079">
    <property type="entry name" value="Hint"/>
    <property type="match status" value="1"/>
</dbReference>
<dbReference type="InterPro" id="IPR001767">
    <property type="entry name" value="Hedgehog_Hint"/>
</dbReference>
<dbReference type="GO" id="GO:0005509">
    <property type="term" value="F:calcium ion binding"/>
    <property type="evidence" value="ECO:0007669"/>
    <property type="project" value="InterPro"/>
</dbReference>
<name>A0A3M7PJ10_BRAPC</name>
<dbReference type="SMART" id="SM00179">
    <property type="entry name" value="EGF_CA"/>
    <property type="match status" value="4"/>
</dbReference>
<keyword evidence="3" id="KW-0732">Signal</keyword>
<feature type="disulfide bond" evidence="6">
    <location>
        <begin position="78"/>
        <end position="87"/>
    </location>
</feature>
<feature type="domain" description="EGF-like" evidence="7">
    <location>
        <begin position="51"/>
        <end position="88"/>
    </location>
</feature>
<protein>
    <submittedName>
        <fullName evidence="8">Neurogenic locus Notch</fullName>
    </submittedName>
</protein>
<comment type="caution">
    <text evidence="6">Lacks conserved residue(s) required for the propagation of feature annotation.</text>
</comment>
<dbReference type="InterPro" id="IPR036844">
    <property type="entry name" value="Hint_dom_sf"/>
</dbReference>
<dbReference type="InterPro" id="IPR000152">
    <property type="entry name" value="EGF-type_Asp/Asn_hydroxyl_site"/>
</dbReference>
<accession>A0A3M7PJ10</accession>
<feature type="domain" description="EGF-like" evidence="7">
    <location>
        <begin position="130"/>
        <end position="167"/>
    </location>
</feature>
<dbReference type="Proteomes" id="UP000276133">
    <property type="component" value="Unassembled WGS sequence"/>
</dbReference>
<dbReference type="Gene3D" id="2.10.25.10">
    <property type="entry name" value="Laminin"/>
    <property type="match status" value="5"/>
</dbReference>
<dbReference type="InterPro" id="IPR001881">
    <property type="entry name" value="EGF-like_Ca-bd_dom"/>
</dbReference>
<organism evidence="8 9">
    <name type="scientific">Brachionus plicatilis</name>
    <name type="common">Marine rotifer</name>
    <name type="synonym">Brachionus muelleri</name>
    <dbReference type="NCBI Taxonomy" id="10195"/>
    <lineage>
        <taxon>Eukaryota</taxon>
        <taxon>Metazoa</taxon>
        <taxon>Spiralia</taxon>
        <taxon>Gnathifera</taxon>
        <taxon>Rotifera</taxon>
        <taxon>Eurotatoria</taxon>
        <taxon>Monogononta</taxon>
        <taxon>Pseudotrocha</taxon>
        <taxon>Ploima</taxon>
        <taxon>Brachionidae</taxon>
        <taxon>Brachionus</taxon>
    </lineage>
</organism>
<reference evidence="8 9" key="1">
    <citation type="journal article" date="2018" name="Sci. Rep.">
        <title>Genomic signatures of local adaptation to the degree of environmental predictability in rotifers.</title>
        <authorList>
            <person name="Franch-Gras L."/>
            <person name="Hahn C."/>
            <person name="Garcia-Roger E.M."/>
            <person name="Carmona M.J."/>
            <person name="Serra M."/>
            <person name="Gomez A."/>
        </authorList>
    </citation>
    <scope>NUCLEOTIDE SEQUENCE [LARGE SCALE GENOMIC DNA]</scope>
    <source>
        <strain evidence="8">HYR1</strain>
    </source>
</reference>
<dbReference type="InterPro" id="IPR003587">
    <property type="entry name" value="Hint_dom_N"/>
</dbReference>
<dbReference type="PROSITE" id="PS50817">
    <property type="entry name" value="INTEIN_N_TER"/>
    <property type="match status" value="1"/>
</dbReference>
<evidence type="ECO:0000256" key="6">
    <source>
        <dbReference type="PROSITE-ProRule" id="PRU00076"/>
    </source>
</evidence>
<keyword evidence="9" id="KW-1185">Reference proteome</keyword>
<dbReference type="GO" id="GO:0016540">
    <property type="term" value="P:protein autoprocessing"/>
    <property type="evidence" value="ECO:0007669"/>
    <property type="project" value="InterPro"/>
</dbReference>
<dbReference type="Pfam" id="PF00008">
    <property type="entry name" value="EGF"/>
    <property type="match status" value="1"/>
</dbReference>
<dbReference type="STRING" id="10195.A0A3M7PJ10"/>
<evidence type="ECO:0000256" key="1">
    <source>
        <dbReference type="ARBA" id="ARBA00022473"/>
    </source>
</evidence>
<evidence type="ECO:0000313" key="9">
    <source>
        <dbReference type="Proteomes" id="UP000276133"/>
    </source>
</evidence>
<evidence type="ECO:0000313" key="8">
    <source>
        <dbReference type="EMBL" id="RMZ99091.1"/>
    </source>
</evidence>
<dbReference type="PROSITE" id="PS00010">
    <property type="entry name" value="ASX_HYDROXYL"/>
    <property type="match status" value="1"/>
</dbReference>
<dbReference type="InterPro" id="IPR000742">
    <property type="entry name" value="EGF"/>
</dbReference>
<gene>
    <name evidence="8" type="ORF">BpHYR1_018422</name>
</gene>
<dbReference type="SMART" id="SM00306">
    <property type="entry name" value="HintN"/>
    <property type="match status" value="1"/>
</dbReference>
<feature type="domain" description="EGF-like" evidence="7">
    <location>
        <begin position="91"/>
        <end position="128"/>
    </location>
</feature>
<keyword evidence="4" id="KW-0677">Repeat</keyword>
<dbReference type="PANTHER" id="PTHR24049">
    <property type="entry name" value="CRUMBS FAMILY MEMBER"/>
    <property type="match status" value="1"/>
</dbReference>
<evidence type="ECO:0000256" key="2">
    <source>
        <dbReference type="ARBA" id="ARBA00022536"/>
    </source>
</evidence>
<keyword evidence="1" id="KW-0217">Developmental protein</keyword>
<feature type="disulfide bond" evidence="6">
    <location>
        <begin position="232"/>
        <end position="241"/>
    </location>
</feature>
<dbReference type="Gene3D" id="2.170.16.10">
    <property type="entry name" value="Hedgehog/Intein (Hint) domain"/>
    <property type="match status" value="1"/>
</dbReference>
<evidence type="ECO:0000259" key="7">
    <source>
        <dbReference type="PROSITE" id="PS50026"/>
    </source>
</evidence>
<dbReference type="GO" id="GO:0016539">
    <property type="term" value="P:intein-mediated protein splicing"/>
    <property type="evidence" value="ECO:0007669"/>
    <property type="project" value="InterPro"/>
</dbReference>
<sequence>MTLRPEEKLKYGCELRPCWIGSTCEDRDGSFVCHCSANTYGEFCEKSSLTNTDPCSSKPCYNYGTCIKQDQNSYTCACNGSYGGLGCRQNLVGACASNPCQRDGICVPIGLTDYRCQCPEWTIGKNCEVVFNPCQRVNCMNNGICLKRRTLAFECNCTADFTGLLCDQPKSQTCQTKACAYGQCILNQSGQFQCACITSGYEGPFCEVEKCNPRCKYGVCKRDPNGNYYCECASSYSGPSCNSLVCFSGDTLVATRDRGTVKISDLKRGDYIKTFDRSGNEWKYSRFVTYLHENRNIIASYIKLTTSSNRTLTVSPLHFIARVKQGSEKIEFVFAKHLKLNDLLITEKKESNSPFEFDRLVQKEEVMEAGAFAPLTETGTVYVNSILASCYANTVVNDLAHYVFKPIIFLSKYINVDYFKYFTSDYTREQSSNDESTGIFWYCKLFLNLLPYIPFSSYIVSF</sequence>
<evidence type="ECO:0000256" key="4">
    <source>
        <dbReference type="ARBA" id="ARBA00022737"/>
    </source>
</evidence>
<evidence type="ECO:0000256" key="5">
    <source>
        <dbReference type="ARBA" id="ARBA00023157"/>
    </source>
</evidence>
<feature type="disulfide bond" evidence="6">
    <location>
        <begin position="118"/>
        <end position="127"/>
    </location>
</feature>
<dbReference type="SUPFAM" id="SSF57196">
    <property type="entry name" value="EGF/Laminin"/>
    <property type="match status" value="4"/>
</dbReference>
<comment type="caution">
    <text evidence="8">The sequence shown here is derived from an EMBL/GenBank/DDBJ whole genome shotgun (WGS) entry which is preliminary data.</text>
</comment>
<dbReference type="SUPFAM" id="SSF51294">
    <property type="entry name" value="Hedgehog/intein (Hint) domain"/>
    <property type="match status" value="1"/>
</dbReference>
<dbReference type="PROSITE" id="PS00022">
    <property type="entry name" value="EGF_1"/>
    <property type="match status" value="5"/>
</dbReference>
<proteinExistence type="predicted"/>
<dbReference type="GO" id="GO:0007267">
    <property type="term" value="P:cell-cell signaling"/>
    <property type="evidence" value="ECO:0007669"/>
    <property type="project" value="InterPro"/>
</dbReference>